<evidence type="ECO:0000313" key="12">
    <source>
        <dbReference type="Proteomes" id="UP000039217"/>
    </source>
</evidence>
<evidence type="ECO:0000313" key="14">
    <source>
        <dbReference type="Proteomes" id="UP000046947"/>
    </source>
</evidence>
<evidence type="ECO:0000313" key="8">
    <source>
        <dbReference type="EMBL" id="COX63703.1"/>
    </source>
</evidence>
<dbReference type="Proteomes" id="UP000050164">
    <property type="component" value="Unassembled WGS sequence"/>
</dbReference>
<evidence type="ECO:0000313" key="17">
    <source>
        <dbReference type="Proteomes" id="UP000049023"/>
    </source>
</evidence>
<dbReference type="EMBL" id="CQQC01000013">
    <property type="protein sequence ID" value="CNU11685.1"/>
    <property type="molecule type" value="Genomic_DNA"/>
</dbReference>
<dbReference type="Proteomes" id="UP000038802">
    <property type="component" value="Unassembled WGS sequence"/>
</dbReference>
<reference evidence="10 11" key="2">
    <citation type="submission" date="2015-03" db="EMBL/GenBank/DDBJ databases">
        <authorList>
            <consortium name="Pathogen Informatics"/>
        </authorList>
    </citation>
    <scope>NUCLEOTIDE SEQUENCE [LARGE SCALE GENOMIC DNA]</scope>
    <source>
        <strain evidence="5 16">Bir 172</strain>
        <strain evidence="4 18">Bir 185</strain>
        <strain evidence="3 17">Bir 187</strain>
        <strain evidence="6 12">D00501624</strain>
        <strain evidence="1 15">G09901357</strain>
        <strain evidence="2 14">H09601792</strain>
        <strain evidence="10">K00500041</strain>
        <strain evidence="8 13">M09401471</strain>
        <strain evidence="11">N09902308</strain>
    </source>
</reference>
<dbReference type="EMBL" id="CNFT01000041">
    <property type="protein sequence ID" value="CKQ89148.1"/>
    <property type="molecule type" value="Genomic_DNA"/>
</dbReference>
<dbReference type="EMBL" id="CFOH01000869">
    <property type="protein sequence ID" value="CFE72355.1"/>
    <property type="molecule type" value="Genomic_DNA"/>
</dbReference>
<proteinExistence type="predicted"/>
<evidence type="ECO:0000313" key="18">
    <source>
        <dbReference type="Proteomes" id="UP000050164"/>
    </source>
</evidence>
<dbReference type="EMBL" id="CSBK01002235">
    <property type="protein sequence ID" value="COZ62448.1"/>
    <property type="molecule type" value="Genomic_DNA"/>
</dbReference>
<evidence type="ECO:0000313" key="16">
    <source>
        <dbReference type="Proteomes" id="UP000048948"/>
    </source>
</evidence>
<evidence type="ECO:0000313" key="7">
    <source>
        <dbReference type="EMBL" id="COU95890.1"/>
    </source>
</evidence>
<dbReference type="Proteomes" id="UP000049023">
    <property type="component" value="Unassembled WGS sequence"/>
</dbReference>
<evidence type="ECO:0000313" key="10">
    <source>
        <dbReference type="Proteomes" id="UP000038802"/>
    </source>
</evidence>
<dbReference type="AlphaFoldDB" id="A0A0U0UE81"/>
<protein>
    <submittedName>
        <fullName evidence="7">Uncharacterized protein</fullName>
    </submittedName>
</protein>
<evidence type="ECO:0000313" key="6">
    <source>
        <dbReference type="EMBL" id="CNU11685.1"/>
    </source>
</evidence>
<evidence type="ECO:0000313" key="11">
    <source>
        <dbReference type="Proteomes" id="UP000039021"/>
    </source>
</evidence>
<organism evidence="7 10">
    <name type="scientific">Mycobacterium tuberculosis</name>
    <dbReference type="NCBI Taxonomy" id="1773"/>
    <lineage>
        <taxon>Bacteria</taxon>
        <taxon>Bacillati</taxon>
        <taxon>Actinomycetota</taxon>
        <taxon>Actinomycetes</taxon>
        <taxon>Mycobacteriales</taxon>
        <taxon>Mycobacteriaceae</taxon>
        <taxon>Mycobacterium</taxon>
        <taxon>Mycobacterium tuberculosis complex</taxon>
    </lineage>
</organism>
<name>A0A0U0UE81_MYCTX</name>
<dbReference type="EMBL" id="CNGE01000953">
    <property type="protein sequence ID" value="CKT53617.1"/>
    <property type="molecule type" value="Genomic_DNA"/>
</dbReference>
<dbReference type="Proteomes" id="UP000048289">
    <property type="component" value="Unassembled WGS sequence"/>
</dbReference>
<dbReference type="Proteomes" id="UP000048948">
    <property type="component" value="Unassembled WGS sequence"/>
</dbReference>
<evidence type="ECO:0000313" key="2">
    <source>
        <dbReference type="EMBL" id="CFE72355.1"/>
    </source>
</evidence>
<dbReference type="Proteomes" id="UP000046947">
    <property type="component" value="Unassembled WGS sequence"/>
</dbReference>
<reference evidence="7" key="3">
    <citation type="submission" date="2015-03" db="EMBL/GenBank/DDBJ databases">
        <authorList>
            <person name="Murphy D."/>
        </authorList>
    </citation>
    <scope>NUCLEOTIDE SEQUENCE [LARGE SCALE GENOMIC DNA]</scope>
    <source>
        <strain evidence="7">K00500041</strain>
    </source>
</reference>
<reference evidence="9" key="1">
    <citation type="submission" date="2015-03" db="EMBL/GenBank/DDBJ databases">
        <authorList>
            <consortium name="Pathogen Informatics"/>
            <person name="Murphy D."/>
        </authorList>
    </citation>
    <scope>NUCLEOTIDE SEQUENCE</scope>
    <source>
        <strain evidence="9">N09902308</strain>
    </source>
</reference>
<sequence>MLVEVEGDAEDSAREFEQLLGHHRWQTLDVCDAVPGIDDGTDFLSTGVGGERAYVLFDCALDVISGDCQLSHSFSSSYFGLC</sequence>
<evidence type="ECO:0000313" key="1">
    <source>
        <dbReference type="EMBL" id="CFE46168.1"/>
    </source>
</evidence>
<dbReference type="Proteomes" id="UP000039021">
    <property type="component" value="Unassembled WGS sequence"/>
</dbReference>
<evidence type="ECO:0000313" key="5">
    <source>
        <dbReference type="EMBL" id="CKT53617.1"/>
    </source>
</evidence>
<accession>A0A0U0UE81</accession>
<dbReference type="EMBL" id="CSAE01000008">
    <property type="protein sequence ID" value="COU95890.1"/>
    <property type="molecule type" value="Genomic_DNA"/>
</dbReference>
<dbReference type="Proteomes" id="UP000044938">
    <property type="component" value="Unassembled WGS sequence"/>
</dbReference>
<dbReference type="EMBL" id="CNFU01000002">
    <property type="protein sequence ID" value="CKQ76416.1"/>
    <property type="molecule type" value="Genomic_DNA"/>
</dbReference>
<evidence type="ECO:0000313" key="13">
    <source>
        <dbReference type="Proteomes" id="UP000044938"/>
    </source>
</evidence>
<evidence type="ECO:0000313" key="9">
    <source>
        <dbReference type="EMBL" id="COZ62448.1"/>
    </source>
</evidence>
<gene>
    <name evidence="6" type="ORF">ERS007661_00096</name>
    <name evidence="1" type="ORF">ERS007681_03991</name>
    <name evidence="2" type="ORF">ERS007688_03719</name>
    <name evidence="7" type="ORF">ERS007703_00155</name>
    <name evidence="8" type="ORF">ERS007720_04747</name>
    <name evidence="9" type="ORF">ERS007739_03963</name>
    <name evidence="5" type="ORF">ERS027646_03760</name>
    <name evidence="4" type="ORF">ERS027659_00325</name>
    <name evidence="3" type="ORF">ERS027661_00017</name>
</gene>
<dbReference type="Proteomes" id="UP000039217">
    <property type="component" value="Unassembled WGS sequence"/>
</dbReference>
<evidence type="ECO:0000313" key="15">
    <source>
        <dbReference type="Proteomes" id="UP000048289"/>
    </source>
</evidence>
<evidence type="ECO:0000313" key="3">
    <source>
        <dbReference type="EMBL" id="CKQ76416.1"/>
    </source>
</evidence>
<evidence type="ECO:0000313" key="4">
    <source>
        <dbReference type="EMBL" id="CKQ89148.1"/>
    </source>
</evidence>
<dbReference type="EMBL" id="CSAJ01001131">
    <property type="protein sequence ID" value="COX63703.1"/>
    <property type="molecule type" value="Genomic_DNA"/>
</dbReference>
<dbReference type="EMBL" id="CFOE01000823">
    <property type="protein sequence ID" value="CFE46168.1"/>
    <property type="molecule type" value="Genomic_DNA"/>
</dbReference>